<dbReference type="OrthoDB" id="6472271at2759"/>
<dbReference type="Proteomes" id="UP000499080">
    <property type="component" value="Unassembled WGS sequence"/>
</dbReference>
<evidence type="ECO:0000313" key="1">
    <source>
        <dbReference type="EMBL" id="GBN28778.1"/>
    </source>
</evidence>
<protein>
    <submittedName>
        <fullName evidence="1">Uncharacterized protein</fullName>
    </submittedName>
</protein>
<evidence type="ECO:0000313" key="2">
    <source>
        <dbReference type="Proteomes" id="UP000499080"/>
    </source>
</evidence>
<reference evidence="1 2" key="1">
    <citation type="journal article" date="2019" name="Sci. Rep.">
        <title>Orb-weaving spider Araneus ventricosus genome elucidates the spidroin gene catalogue.</title>
        <authorList>
            <person name="Kono N."/>
            <person name="Nakamura H."/>
            <person name="Ohtoshi R."/>
            <person name="Moran D.A.P."/>
            <person name="Shinohara A."/>
            <person name="Yoshida Y."/>
            <person name="Fujiwara M."/>
            <person name="Mori M."/>
            <person name="Tomita M."/>
            <person name="Arakawa K."/>
        </authorList>
    </citation>
    <scope>NUCLEOTIDE SEQUENCE [LARGE SCALE GENOMIC DNA]</scope>
</reference>
<comment type="caution">
    <text evidence="1">The sequence shown here is derived from an EMBL/GenBank/DDBJ whole genome shotgun (WGS) entry which is preliminary data.</text>
</comment>
<dbReference type="PANTHER" id="PTHR45823">
    <property type="entry name" value="T-SNARE COILED-COIL HOMOLOGY DOMAIN-CONTAINING PROTEIN"/>
    <property type="match status" value="1"/>
</dbReference>
<accession>A0A4Y2MNM5</accession>
<sequence>MENIRPNYPLLKISEGSASLNRAINEPDNDLLSSFTFIDEVNDFKVPILRDTGTTIDIICENRIRPEMLTASLRGPAAEIPQGIIAGKLTQTTTIKKALESRFGDGHLTQFYRNELKTRPQKPGESFQILAADVERLMSLAYGRMRSGCPGKLSSPILHRSYQRRWYATFHDIDEHKGSEIKYNIA</sequence>
<proteinExistence type="predicted"/>
<name>A0A4Y2MNM5_ARAVE</name>
<gene>
    <name evidence="1" type="ORF">AVEN_246084_1</name>
</gene>
<dbReference type="PANTHER" id="PTHR45823:SF1">
    <property type="entry name" value="T-SNARE COILED-COIL HOMOLOGY DOMAIN-CONTAINING PROTEIN"/>
    <property type="match status" value="1"/>
</dbReference>
<organism evidence="1 2">
    <name type="scientific">Araneus ventricosus</name>
    <name type="common">Orbweaver spider</name>
    <name type="synonym">Epeira ventricosa</name>
    <dbReference type="NCBI Taxonomy" id="182803"/>
    <lineage>
        <taxon>Eukaryota</taxon>
        <taxon>Metazoa</taxon>
        <taxon>Ecdysozoa</taxon>
        <taxon>Arthropoda</taxon>
        <taxon>Chelicerata</taxon>
        <taxon>Arachnida</taxon>
        <taxon>Araneae</taxon>
        <taxon>Araneomorphae</taxon>
        <taxon>Entelegynae</taxon>
        <taxon>Araneoidea</taxon>
        <taxon>Araneidae</taxon>
        <taxon>Araneus</taxon>
    </lineage>
</organism>
<keyword evidence="2" id="KW-1185">Reference proteome</keyword>
<dbReference type="AlphaFoldDB" id="A0A4Y2MNM5"/>
<dbReference type="EMBL" id="BGPR01007691">
    <property type="protein sequence ID" value="GBN28778.1"/>
    <property type="molecule type" value="Genomic_DNA"/>
</dbReference>